<gene>
    <name evidence="3" type="ORF">CALVIDRAFT_87497</name>
</gene>
<feature type="domain" description="BRCT" evidence="2">
    <location>
        <begin position="15"/>
        <end position="89"/>
    </location>
</feature>
<name>A0A167N6V9_CALVF</name>
<feature type="compositionally biased region" description="Basic residues" evidence="1">
    <location>
        <begin position="480"/>
        <end position="491"/>
    </location>
</feature>
<protein>
    <recommendedName>
        <fullName evidence="2">BRCT domain-containing protein</fullName>
    </recommendedName>
</protein>
<evidence type="ECO:0000313" key="4">
    <source>
        <dbReference type="Proteomes" id="UP000076738"/>
    </source>
</evidence>
<accession>A0A167N6V9</accession>
<evidence type="ECO:0000259" key="2">
    <source>
        <dbReference type="PROSITE" id="PS50172"/>
    </source>
</evidence>
<reference evidence="3 4" key="1">
    <citation type="journal article" date="2016" name="Mol. Biol. Evol.">
        <title>Comparative Genomics of Early-Diverging Mushroom-Forming Fungi Provides Insights into the Origins of Lignocellulose Decay Capabilities.</title>
        <authorList>
            <person name="Nagy L.G."/>
            <person name="Riley R."/>
            <person name="Tritt A."/>
            <person name="Adam C."/>
            <person name="Daum C."/>
            <person name="Floudas D."/>
            <person name="Sun H."/>
            <person name="Yadav J.S."/>
            <person name="Pangilinan J."/>
            <person name="Larsson K.H."/>
            <person name="Matsuura K."/>
            <person name="Barry K."/>
            <person name="Labutti K."/>
            <person name="Kuo R."/>
            <person name="Ohm R.A."/>
            <person name="Bhattacharya S.S."/>
            <person name="Shirouzu T."/>
            <person name="Yoshinaga Y."/>
            <person name="Martin F.M."/>
            <person name="Grigoriev I.V."/>
            <person name="Hibbett D.S."/>
        </authorList>
    </citation>
    <scope>NUCLEOTIDE SEQUENCE [LARGE SCALE GENOMIC DNA]</scope>
    <source>
        <strain evidence="3 4">TUFC12733</strain>
    </source>
</reference>
<feature type="region of interest" description="Disordered" evidence="1">
    <location>
        <begin position="417"/>
        <end position="491"/>
    </location>
</feature>
<feature type="compositionally biased region" description="Low complexity" evidence="1">
    <location>
        <begin position="208"/>
        <end position="218"/>
    </location>
</feature>
<proteinExistence type="predicted"/>
<dbReference type="SMART" id="SM00292">
    <property type="entry name" value="BRCT"/>
    <property type="match status" value="2"/>
</dbReference>
<feature type="compositionally biased region" description="Polar residues" evidence="1">
    <location>
        <begin position="236"/>
        <end position="245"/>
    </location>
</feature>
<dbReference type="Proteomes" id="UP000076738">
    <property type="component" value="Unassembled WGS sequence"/>
</dbReference>
<dbReference type="EMBL" id="KV417280">
    <property type="protein sequence ID" value="KZO97407.1"/>
    <property type="molecule type" value="Genomic_DNA"/>
</dbReference>
<dbReference type="OrthoDB" id="10564674at2759"/>
<dbReference type="AlphaFoldDB" id="A0A167N6V9"/>
<organism evidence="3 4">
    <name type="scientific">Calocera viscosa (strain TUFC12733)</name>
    <dbReference type="NCBI Taxonomy" id="1330018"/>
    <lineage>
        <taxon>Eukaryota</taxon>
        <taxon>Fungi</taxon>
        <taxon>Dikarya</taxon>
        <taxon>Basidiomycota</taxon>
        <taxon>Agaricomycotina</taxon>
        <taxon>Dacrymycetes</taxon>
        <taxon>Dacrymycetales</taxon>
        <taxon>Dacrymycetaceae</taxon>
        <taxon>Calocera</taxon>
    </lineage>
</organism>
<evidence type="ECO:0000313" key="3">
    <source>
        <dbReference type="EMBL" id="KZO97407.1"/>
    </source>
</evidence>
<feature type="domain" description="BRCT" evidence="2">
    <location>
        <begin position="331"/>
        <end position="407"/>
    </location>
</feature>
<keyword evidence="4" id="KW-1185">Reference proteome</keyword>
<evidence type="ECO:0000256" key="1">
    <source>
        <dbReference type="SAM" id="MobiDB-lite"/>
    </source>
</evidence>
<feature type="region of interest" description="Disordered" evidence="1">
    <location>
        <begin position="198"/>
        <end position="314"/>
    </location>
</feature>
<sequence>MSVDTSRLFVTPEGNGLRFFLDPVQIQKDKKRALLGLIRGSGGVYVTSVGDADVVLSVCETDEAERYAKEYKSTAVVDFDWINYCLSKRILAAGGNWAGYLITTDEADVFIKQEDSLQQIGLDIAAKSKLPSPVSPGQTRRPISPNSSPASRTPADKDVLGGTAEQATPARLPSTSSTPTSDFKALITALANIMPKAPLSNANPAGKTVSPTSSTTPSRSNQVRPPILPQKLVASGSGSSNSTLPKPNATAKPVSSPFLTTRPAVPSTASLRVPLPDTTRISQSSGSSSRLPTPISLPSPGIKSEPLVPPQPSPTEVPLTLFTHPTESRPLKLYLVSDLSHHREYTRVLQKFGAQLSLLADCDYAIIDQGSVRLHQVAGSGKPAVKPDWIAACHGQKSLLKPDEWTLKLDEDAPKAVIKPNPAPQIQPVPECAPQTARFGPTAPSQPAGQPPKPSLRSPSTEKVLWKAPTGKATEPLKSKPLRRKSQKPGM</sequence>
<dbReference type="PROSITE" id="PS50172">
    <property type="entry name" value="BRCT"/>
    <property type="match status" value="2"/>
</dbReference>
<dbReference type="InterPro" id="IPR001357">
    <property type="entry name" value="BRCT_dom"/>
</dbReference>
<feature type="region of interest" description="Disordered" evidence="1">
    <location>
        <begin position="128"/>
        <end position="180"/>
    </location>
</feature>